<dbReference type="CDD" id="cd00198">
    <property type="entry name" value="vWFA"/>
    <property type="match status" value="1"/>
</dbReference>
<proteinExistence type="predicted"/>
<evidence type="ECO:0000313" key="4">
    <source>
        <dbReference type="Proteomes" id="UP000295281"/>
    </source>
</evidence>
<sequence length="543" mass="57640">MNRDRIRTARAAALAAALALAAAGCAPSEDDLEGPGEPGELRVLAGSELADMEPLLADAAEEIGVTVHMDYVGTLDGVDMVRSGATENRYDAVWFSSNRYLTLHADGRAALRAETPVMASPVVLGVTSSAAAELGWDEDAEVTWGEIADAAADGKLSYGMTSPAASNSGFTALVGIASALADTGSALESADVAEVAPELTEFFSGQELTAGSSGWLTEEYVRRAADGGLNAMVNYESVLLSLSESGELAEPLRIVRPADGVITADYPLSLLETASDEVAEGYDRLVEHLTAPGTQERISAETHRRPMAAVPQGSEAAQMFPPVTELPFPARPEVVDELVAAYFDEIRRPARTVYVMDVSGSMQGDRIDGLRDAMHTLTGGGTDSTAGRYQRFYEREEVTLLPFDTVPHPPMTFTIPPGNPAPVLDEIGTAVDGLSLGEATAAYDALASAYETLEEGGGEEDAFTSIVLLTDGEVNEGRDFAEFRDEVHAGLPEELRGVPVFTVLFGESDAEEMESLAELSGGRVFDARETSLVRVFREIRGYQ</sequence>
<dbReference type="EMBL" id="SNYN01000001">
    <property type="protein sequence ID" value="TDQ55031.1"/>
    <property type="molecule type" value="Genomic_DNA"/>
</dbReference>
<organism evidence="3 4">
    <name type="scientific">Actinorugispora endophytica</name>
    <dbReference type="NCBI Taxonomy" id="1605990"/>
    <lineage>
        <taxon>Bacteria</taxon>
        <taxon>Bacillati</taxon>
        <taxon>Actinomycetota</taxon>
        <taxon>Actinomycetes</taxon>
        <taxon>Streptosporangiales</taxon>
        <taxon>Nocardiopsidaceae</taxon>
        <taxon>Actinorugispora</taxon>
    </lineage>
</organism>
<dbReference type="AlphaFoldDB" id="A0A4R6V412"/>
<dbReference type="SUPFAM" id="SSF53850">
    <property type="entry name" value="Periplasmic binding protein-like II"/>
    <property type="match status" value="1"/>
</dbReference>
<feature type="chain" id="PRO_5021016832" evidence="1">
    <location>
        <begin position="29"/>
        <end position="543"/>
    </location>
</feature>
<accession>A0A4R6V412</accession>
<dbReference type="SMART" id="SM00327">
    <property type="entry name" value="VWA"/>
    <property type="match status" value="1"/>
</dbReference>
<dbReference type="Proteomes" id="UP000295281">
    <property type="component" value="Unassembled WGS sequence"/>
</dbReference>
<dbReference type="InterPro" id="IPR002035">
    <property type="entry name" value="VWF_A"/>
</dbReference>
<dbReference type="Gene3D" id="3.40.50.410">
    <property type="entry name" value="von Willebrand factor, type A domain"/>
    <property type="match status" value="1"/>
</dbReference>
<name>A0A4R6V412_9ACTN</name>
<dbReference type="PROSITE" id="PS50234">
    <property type="entry name" value="VWFA"/>
    <property type="match status" value="1"/>
</dbReference>
<feature type="domain" description="VWFA" evidence="2">
    <location>
        <begin position="351"/>
        <end position="543"/>
    </location>
</feature>
<feature type="signal peptide" evidence="1">
    <location>
        <begin position="1"/>
        <end position="28"/>
    </location>
</feature>
<reference evidence="3 4" key="1">
    <citation type="submission" date="2019-03" db="EMBL/GenBank/DDBJ databases">
        <title>Genomic Encyclopedia of Type Strains, Phase IV (KMG-IV): sequencing the most valuable type-strain genomes for metagenomic binning, comparative biology and taxonomic classification.</title>
        <authorList>
            <person name="Goeker M."/>
        </authorList>
    </citation>
    <scope>NUCLEOTIDE SEQUENCE [LARGE SCALE GENOMIC DNA]</scope>
    <source>
        <strain evidence="3 4">DSM 46770</strain>
    </source>
</reference>
<dbReference type="RefSeq" id="WP_133739621.1">
    <property type="nucleotide sequence ID" value="NZ_SNYN01000001.1"/>
</dbReference>
<protein>
    <submittedName>
        <fullName evidence="3">Ca-activated chloride channel family protein</fullName>
    </submittedName>
</protein>
<dbReference type="SUPFAM" id="SSF53300">
    <property type="entry name" value="vWA-like"/>
    <property type="match status" value="1"/>
</dbReference>
<keyword evidence="1" id="KW-0732">Signal</keyword>
<evidence type="ECO:0000256" key="1">
    <source>
        <dbReference type="SAM" id="SignalP"/>
    </source>
</evidence>
<keyword evidence="4" id="KW-1185">Reference proteome</keyword>
<dbReference type="PROSITE" id="PS51257">
    <property type="entry name" value="PROKAR_LIPOPROTEIN"/>
    <property type="match status" value="1"/>
</dbReference>
<dbReference type="Pfam" id="PF00092">
    <property type="entry name" value="VWA"/>
    <property type="match status" value="1"/>
</dbReference>
<evidence type="ECO:0000313" key="3">
    <source>
        <dbReference type="EMBL" id="TDQ55031.1"/>
    </source>
</evidence>
<dbReference type="OrthoDB" id="3170630at2"/>
<evidence type="ECO:0000259" key="2">
    <source>
        <dbReference type="PROSITE" id="PS50234"/>
    </source>
</evidence>
<dbReference type="InterPro" id="IPR036465">
    <property type="entry name" value="vWFA_dom_sf"/>
</dbReference>
<gene>
    <name evidence="3" type="ORF">EV190_101352</name>
</gene>
<comment type="caution">
    <text evidence="3">The sequence shown here is derived from an EMBL/GenBank/DDBJ whole genome shotgun (WGS) entry which is preliminary data.</text>
</comment>